<dbReference type="AlphaFoldDB" id="A0A9X3TZ74"/>
<keyword evidence="1 3" id="KW-0378">Hydrolase</keyword>
<sequence length="268" mass="29078">MKIAVIQMNAQTDKAANLARALRLMTEAKTLHAPDLIVLPENFTCYSTDAAIMAANAEAMPGGPAYEALAAFARTHKVAVHAGSMSERTADKPFNTSVVFDRDGREIARYRKIHRFDITAPDGTAYHESAVVGGGRDIVTYELDGLTFGCAICFDLRFGELFTALRSRGADVIVIPSAFTHVTGEAHWNVLIRARAIENQCYMIAPNQHGGFDNGAKANWGHSLMVDPWGAVLAEARADEAILIATIDKAAVRAVRERIPVETLRVLG</sequence>
<dbReference type="Proteomes" id="UP001141619">
    <property type="component" value="Unassembled WGS sequence"/>
</dbReference>
<dbReference type="Pfam" id="PF00795">
    <property type="entry name" value="CN_hydrolase"/>
    <property type="match status" value="1"/>
</dbReference>
<accession>A0A9X3TZ74</accession>
<dbReference type="InterPro" id="IPR003010">
    <property type="entry name" value="C-N_Hydrolase"/>
</dbReference>
<dbReference type="InterPro" id="IPR036526">
    <property type="entry name" value="C-N_Hydrolase_sf"/>
</dbReference>
<keyword evidence="4" id="KW-1185">Reference proteome</keyword>
<proteinExistence type="predicted"/>
<evidence type="ECO:0000256" key="1">
    <source>
        <dbReference type="ARBA" id="ARBA00022801"/>
    </source>
</evidence>
<dbReference type="GO" id="GO:0016811">
    <property type="term" value="F:hydrolase activity, acting on carbon-nitrogen (but not peptide) bonds, in linear amides"/>
    <property type="evidence" value="ECO:0007669"/>
    <property type="project" value="InterPro"/>
</dbReference>
<comment type="caution">
    <text evidence="3">The sequence shown here is derived from an EMBL/GenBank/DDBJ whole genome shotgun (WGS) entry which is preliminary data.</text>
</comment>
<reference evidence="3" key="1">
    <citation type="submission" date="2022-08" db="EMBL/GenBank/DDBJ databases">
        <authorList>
            <person name="Vandamme P."/>
            <person name="Hettiarachchi A."/>
            <person name="Peeters C."/>
            <person name="Cnockaert M."/>
            <person name="Carlier A."/>
        </authorList>
    </citation>
    <scope>NUCLEOTIDE SEQUENCE</scope>
    <source>
        <strain evidence="3">LMG 31809</strain>
    </source>
</reference>
<dbReference type="PANTHER" id="PTHR23088">
    <property type="entry name" value="NITRILASE-RELATED"/>
    <property type="match status" value="1"/>
</dbReference>
<dbReference type="Gene3D" id="3.60.110.10">
    <property type="entry name" value="Carbon-nitrogen hydrolase"/>
    <property type="match status" value="1"/>
</dbReference>
<dbReference type="PROSITE" id="PS50263">
    <property type="entry name" value="CN_HYDROLASE"/>
    <property type="match status" value="1"/>
</dbReference>
<dbReference type="PANTHER" id="PTHR23088:SF27">
    <property type="entry name" value="DEAMINATED GLUTATHIONE AMIDASE"/>
    <property type="match status" value="1"/>
</dbReference>
<dbReference type="EMBL" id="JANWOI010000004">
    <property type="protein sequence ID" value="MDA5194503.1"/>
    <property type="molecule type" value="Genomic_DNA"/>
</dbReference>
<dbReference type="RefSeq" id="WP_274944208.1">
    <property type="nucleotide sequence ID" value="NZ_JANWOI010000004.1"/>
</dbReference>
<organism evidence="3 4">
    <name type="scientific">Govanella unica</name>
    <dbReference type="NCBI Taxonomy" id="2975056"/>
    <lineage>
        <taxon>Bacteria</taxon>
        <taxon>Pseudomonadati</taxon>
        <taxon>Pseudomonadota</taxon>
        <taxon>Alphaproteobacteria</taxon>
        <taxon>Emcibacterales</taxon>
        <taxon>Govanellaceae</taxon>
        <taxon>Govanella</taxon>
    </lineage>
</organism>
<dbReference type="CDD" id="cd07572">
    <property type="entry name" value="nit"/>
    <property type="match status" value="1"/>
</dbReference>
<evidence type="ECO:0000313" key="4">
    <source>
        <dbReference type="Proteomes" id="UP001141619"/>
    </source>
</evidence>
<dbReference type="InterPro" id="IPR045254">
    <property type="entry name" value="Nit1/2_C-N_Hydrolase"/>
</dbReference>
<name>A0A9X3TZ74_9PROT</name>
<reference evidence="3" key="2">
    <citation type="journal article" date="2023" name="Syst. Appl. Microbiol.">
        <title>Govania unica gen. nov., sp. nov., a rare biosphere bacterium that represents a novel family in the class Alphaproteobacteria.</title>
        <authorList>
            <person name="Vandamme P."/>
            <person name="Peeters C."/>
            <person name="Hettiarachchi A."/>
            <person name="Cnockaert M."/>
            <person name="Carlier A."/>
        </authorList>
    </citation>
    <scope>NUCLEOTIDE SEQUENCE</scope>
    <source>
        <strain evidence="3">LMG 31809</strain>
    </source>
</reference>
<gene>
    <name evidence="3" type="ORF">NYP16_11130</name>
</gene>
<evidence type="ECO:0000313" key="3">
    <source>
        <dbReference type="EMBL" id="MDA5194503.1"/>
    </source>
</evidence>
<evidence type="ECO:0000259" key="2">
    <source>
        <dbReference type="PROSITE" id="PS50263"/>
    </source>
</evidence>
<protein>
    <submittedName>
        <fullName evidence="3">Carbon-nitrogen hydrolase family protein</fullName>
    </submittedName>
</protein>
<feature type="domain" description="CN hydrolase" evidence="2">
    <location>
        <begin position="1"/>
        <end position="249"/>
    </location>
</feature>
<dbReference type="SUPFAM" id="SSF56317">
    <property type="entry name" value="Carbon-nitrogen hydrolase"/>
    <property type="match status" value="1"/>
</dbReference>